<keyword evidence="2" id="KW-0732">Signal</keyword>
<feature type="coiled-coil region" evidence="1">
    <location>
        <begin position="295"/>
        <end position="329"/>
    </location>
</feature>
<evidence type="ECO:0000313" key="3">
    <source>
        <dbReference type="EMBL" id="ACU57799.1"/>
    </source>
</evidence>
<evidence type="ECO:0000313" key="4">
    <source>
        <dbReference type="Proteomes" id="UP000002215"/>
    </source>
</evidence>
<evidence type="ECO:0000256" key="2">
    <source>
        <dbReference type="SAM" id="SignalP"/>
    </source>
</evidence>
<feature type="chain" id="PRO_5037010875" description="BZIP transcription factor" evidence="2">
    <location>
        <begin position="23"/>
        <end position="334"/>
    </location>
</feature>
<protein>
    <recommendedName>
        <fullName evidence="5">BZIP transcription factor</fullName>
    </recommendedName>
</protein>
<evidence type="ECO:0008006" key="5">
    <source>
        <dbReference type="Google" id="ProtNLM"/>
    </source>
</evidence>
<feature type="signal peptide" evidence="2">
    <location>
        <begin position="1"/>
        <end position="22"/>
    </location>
</feature>
<reference evidence="3 4" key="2">
    <citation type="journal article" date="2010" name="Stand. Genomic Sci.">
        <title>Complete genome sequence of Chitinophaga pinensis type strain (UQM 2034).</title>
        <authorList>
            <person name="Glavina Del Rio T."/>
            <person name="Abt B."/>
            <person name="Spring S."/>
            <person name="Lapidus A."/>
            <person name="Nolan M."/>
            <person name="Tice H."/>
            <person name="Copeland A."/>
            <person name="Cheng J.F."/>
            <person name="Chen F."/>
            <person name="Bruce D."/>
            <person name="Goodwin L."/>
            <person name="Pitluck S."/>
            <person name="Ivanova N."/>
            <person name="Mavromatis K."/>
            <person name="Mikhailova N."/>
            <person name="Pati A."/>
            <person name="Chen A."/>
            <person name="Palaniappan K."/>
            <person name="Land M."/>
            <person name="Hauser L."/>
            <person name="Chang Y.J."/>
            <person name="Jeffries C.D."/>
            <person name="Chain P."/>
            <person name="Saunders E."/>
            <person name="Detter J.C."/>
            <person name="Brettin T."/>
            <person name="Rohde M."/>
            <person name="Goker M."/>
            <person name="Bristow J."/>
            <person name="Eisen J.A."/>
            <person name="Markowitz V."/>
            <person name="Hugenholtz P."/>
            <person name="Kyrpides N.C."/>
            <person name="Klenk H.P."/>
            <person name="Lucas S."/>
        </authorList>
    </citation>
    <scope>NUCLEOTIDE SEQUENCE [LARGE SCALE GENOMIC DNA]</scope>
    <source>
        <strain evidence="4">ATCC 43595 / DSM 2588 / LMG 13176 / NBRC 15968 / NCIMB 11800 / UQM 2034</strain>
    </source>
</reference>
<name>A0A979GPZ1_CHIPD</name>
<dbReference type="AlphaFoldDB" id="A0A979GPZ1"/>
<accession>A0A979GPZ1</accession>
<evidence type="ECO:0000256" key="1">
    <source>
        <dbReference type="SAM" id="Coils"/>
    </source>
</evidence>
<sequence length="334" mass="36233">MPLFMKRIFFFTFSLLASAAFAQENSFPDNGSVGIGTNGAAPIEKLHINNGNIFLNSGSQINGVGYNYFYHAGHNLVVGSRPGLYTHNALMLRPGGSTSGALNSTFQMFLTPQPNVYTLRVQLRADGLSFLNGGNVGINTETPTARLEVNGQTMVSGGSNLILKAPDAAPGDPGDVFFADNTGNELARVYLNPGTGDLRFSVGATVSAKMMILKNGNVGIGATPKDDYKLAVGGTIAARKMKVTSETWADFVFQPEYKLPTLYEVENYIKMHQHLPDVPSAAEVEKDGIDVGEMNKKLLQKIEEMTLYLIEMKKEIGELKEKNKQLETVVRSGK</sequence>
<proteinExistence type="predicted"/>
<dbReference type="KEGG" id="cpi:Cpin_0300"/>
<reference evidence="4" key="1">
    <citation type="submission" date="2009-08" db="EMBL/GenBank/DDBJ databases">
        <title>The complete genome of Chitinophaga pinensis DSM 2588.</title>
        <authorList>
            <consortium name="US DOE Joint Genome Institute (JGI-PGF)"/>
            <person name="Lucas S."/>
            <person name="Copeland A."/>
            <person name="Lapidus A."/>
            <person name="Glavina del Rio T."/>
            <person name="Dalin E."/>
            <person name="Tice H."/>
            <person name="Bruce D."/>
            <person name="Goodwin L."/>
            <person name="Pitluck S."/>
            <person name="Kyrpides N."/>
            <person name="Mavromatis K."/>
            <person name="Ivanova N."/>
            <person name="Mikhailova N."/>
            <person name="Sims D."/>
            <person name="Meinche L."/>
            <person name="Brettin T."/>
            <person name="Detter J.C."/>
            <person name="Han C."/>
            <person name="Larimer F."/>
            <person name="Land M."/>
            <person name="Hauser L."/>
            <person name="Markowitz V."/>
            <person name="Cheng J.-F."/>
            <person name="Hugenholtz P."/>
            <person name="Woyke T."/>
            <person name="Wu D."/>
            <person name="Spring S."/>
            <person name="Klenk H.-P."/>
            <person name="Eisen J.A."/>
        </authorList>
    </citation>
    <scope>NUCLEOTIDE SEQUENCE [LARGE SCALE GENOMIC DNA]</scope>
    <source>
        <strain evidence="4">ATCC 43595 / DSM 2588 / LMG 13176 / NBRC 15968 / NCIMB 11800 / UQM 2034</strain>
    </source>
</reference>
<dbReference type="Proteomes" id="UP000002215">
    <property type="component" value="Chromosome"/>
</dbReference>
<organism evidence="3 4">
    <name type="scientific">Chitinophaga pinensis (strain ATCC 43595 / DSM 2588 / LMG 13176 / NBRC 15968 / NCIMB 11800 / UQM 2034)</name>
    <dbReference type="NCBI Taxonomy" id="485918"/>
    <lineage>
        <taxon>Bacteria</taxon>
        <taxon>Pseudomonadati</taxon>
        <taxon>Bacteroidota</taxon>
        <taxon>Chitinophagia</taxon>
        <taxon>Chitinophagales</taxon>
        <taxon>Chitinophagaceae</taxon>
        <taxon>Chitinophaga</taxon>
    </lineage>
</organism>
<gene>
    <name evidence="3" type="ordered locus">Cpin_0300</name>
</gene>
<dbReference type="EMBL" id="CP001699">
    <property type="protein sequence ID" value="ACU57799.1"/>
    <property type="molecule type" value="Genomic_DNA"/>
</dbReference>
<keyword evidence="1" id="KW-0175">Coiled coil</keyword>